<dbReference type="AlphaFoldDB" id="A0A3P1ZT39"/>
<feature type="region of interest" description="Disordered" evidence="1">
    <location>
        <begin position="38"/>
        <end position="74"/>
    </location>
</feature>
<dbReference type="EMBL" id="RQYC01000136">
    <property type="protein sequence ID" value="RRD86324.1"/>
    <property type="molecule type" value="Genomic_DNA"/>
</dbReference>
<evidence type="ECO:0000313" key="3">
    <source>
        <dbReference type="Proteomes" id="UP000269923"/>
    </source>
</evidence>
<reference evidence="2 3" key="1">
    <citation type="submission" date="2018-11" db="EMBL/GenBank/DDBJ databases">
        <title>Genomes From Bacteria Associated with the Canine Oral Cavity: a Test Case for Automated Genome-Based Taxonomic Assignment.</title>
        <authorList>
            <person name="Coil D.A."/>
            <person name="Jospin G."/>
            <person name="Darling A.E."/>
            <person name="Wallis C."/>
            <person name="Davis I.J."/>
            <person name="Harris S."/>
            <person name="Eisen J.A."/>
            <person name="Holcombe L.J."/>
            <person name="O'Flynn C."/>
        </authorList>
    </citation>
    <scope>NUCLEOTIDE SEQUENCE [LARGE SCALE GENOMIC DNA]</scope>
    <source>
        <strain evidence="2 3">COT-280</strain>
    </source>
</reference>
<evidence type="ECO:0008006" key="4">
    <source>
        <dbReference type="Google" id="ProtNLM"/>
    </source>
</evidence>
<evidence type="ECO:0000313" key="2">
    <source>
        <dbReference type="EMBL" id="RRD86324.1"/>
    </source>
</evidence>
<sequence>SLTVSGETLSNQDGKILAQSTDIRTRTVQNDRGQITAGKALNVRSEQVSNRAGKLQSAGNADLNVSQRLDNQGG</sequence>
<feature type="non-terminal residue" evidence="2">
    <location>
        <position position="74"/>
    </location>
</feature>
<dbReference type="Pfam" id="PF05594">
    <property type="entry name" value="Fil_haemagg"/>
    <property type="match status" value="1"/>
</dbReference>
<evidence type="ECO:0000256" key="1">
    <source>
        <dbReference type="SAM" id="MobiDB-lite"/>
    </source>
</evidence>
<proteinExistence type="predicted"/>
<organism evidence="2 3">
    <name type="scientific">Conchiformibius steedae</name>
    <dbReference type="NCBI Taxonomy" id="153493"/>
    <lineage>
        <taxon>Bacteria</taxon>
        <taxon>Pseudomonadati</taxon>
        <taxon>Pseudomonadota</taxon>
        <taxon>Betaproteobacteria</taxon>
        <taxon>Neisseriales</taxon>
        <taxon>Neisseriaceae</taxon>
        <taxon>Conchiformibius</taxon>
    </lineage>
</organism>
<protein>
    <recommendedName>
        <fullName evidence="4">Adhesin</fullName>
    </recommendedName>
</protein>
<dbReference type="NCBIfam" id="TIGR01731">
    <property type="entry name" value="fil_hemag_20aa"/>
    <property type="match status" value="3"/>
</dbReference>
<gene>
    <name evidence="2" type="ORF">EII21_11840</name>
</gene>
<feature type="non-terminal residue" evidence="2">
    <location>
        <position position="1"/>
    </location>
</feature>
<dbReference type="InterPro" id="IPR008619">
    <property type="entry name" value="Filamentous_hemagglutn_rpt"/>
</dbReference>
<dbReference type="RefSeq" id="WP_148091387.1">
    <property type="nucleotide sequence ID" value="NZ_RQYC01000136.1"/>
</dbReference>
<name>A0A3P1ZT39_9NEIS</name>
<keyword evidence="3" id="KW-1185">Reference proteome</keyword>
<comment type="caution">
    <text evidence="2">The sequence shown here is derived from an EMBL/GenBank/DDBJ whole genome shotgun (WGS) entry which is preliminary data.</text>
</comment>
<dbReference type="InterPro" id="IPR010069">
    <property type="entry name" value="CdiA_FHA1_rpt"/>
</dbReference>
<accession>A0A3P1ZT39</accession>
<dbReference type="Proteomes" id="UP000269923">
    <property type="component" value="Unassembled WGS sequence"/>
</dbReference>
<feature type="compositionally biased region" description="Polar residues" evidence="1">
    <location>
        <begin position="57"/>
        <end position="74"/>
    </location>
</feature>